<organism evidence="2 4">
    <name type="scientific">Leptolyngbya boryana NIES-2135</name>
    <dbReference type="NCBI Taxonomy" id="1973484"/>
    <lineage>
        <taxon>Bacteria</taxon>
        <taxon>Bacillati</taxon>
        <taxon>Cyanobacteriota</taxon>
        <taxon>Cyanophyceae</taxon>
        <taxon>Leptolyngbyales</taxon>
        <taxon>Leptolyngbyaceae</taxon>
        <taxon>Leptolyngbya group</taxon>
        <taxon>Leptolyngbya</taxon>
    </lineage>
</organism>
<evidence type="ECO:0000313" key="2">
    <source>
        <dbReference type="EMBL" id="BAY54567.1"/>
    </source>
</evidence>
<gene>
    <name evidence="2" type="ORF">NIES2135_13840</name>
    <name evidence="3" type="ORF">NIES2135_65330</name>
</gene>
<evidence type="ECO:0000313" key="4">
    <source>
        <dbReference type="Proteomes" id="UP000217895"/>
    </source>
</evidence>
<dbReference type="Proteomes" id="UP000217895">
    <property type="component" value="Chromosome"/>
</dbReference>
<dbReference type="AlphaFoldDB" id="A0A1Z4JDN7"/>
<keyword evidence="4" id="KW-1185">Reference proteome</keyword>
<geneLocation type="plasmid" evidence="3">
    <name>plasmid2</name>
</geneLocation>
<accession>A0A1Z4JDN7</accession>
<dbReference type="PANTHER" id="PTHR33627:SF1">
    <property type="entry name" value="TRANSPOSASE"/>
    <property type="match status" value="1"/>
</dbReference>
<proteinExistence type="predicted"/>
<dbReference type="SUPFAM" id="SSF53098">
    <property type="entry name" value="Ribonuclease H-like"/>
    <property type="match status" value="1"/>
</dbReference>
<name>A0A1Z4JDN7_LEPBY</name>
<evidence type="ECO:0000313" key="3">
    <source>
        <dbReference type="EMBL" id="BAY59656.1"/>
    </source>
</evidence>
<dbReference type="InterPro" id="IPR038721">
    <property type="entry name" value="IS701-like_DDE_dom"/>
</dbReference>
<keyword evidence="3" id="KW-0614">Plasmid</keyword>
<dbReference type="InterPro" id="IPR039365">
    <property type="entry name" value="IS701-like"/>
</dbReference>
<sequence>MLSHPGALLQMRTEVQTWLREFDALIARVGYQFGRVEARQRMQEYVQGLLSPIERKNGWQLSEQCGDETPYGIQHLLNRSKWSADELRDDVRSYVVEQMGDREAVLVIDETGFLKKGKHSVGVQRQYSGTAGRVENCQIGVFLVYATRQGHTFLDRELYLPKSWTDDAARCRAAHIPVERKFATKPKLARMMLERTFEAQVPVGWVTGDSVYGSDYHLRDLLEQHQVRYVLEVACDHSVSFKWEKQRIDQVIAELDSSDWSRLSAGSGAKGQRWFDWTAIAIPHPERPNWQRWVVARRSVDQPNEVAYFLAFVPTETPLEAVVKIAGTRWTIEMCFQTAKGEVGFDQYEVRTWQGWYRHITLSCLAHAFLTIVRSHASELEKGGHLSRQFSAFKRKRGL</sequence>
<evidence type="ECO:0000259" key="1">
    <source>
        <dbReference type="Pfam" id="PF13546"/>
    </source>
</evidence>
<protein>
    <submittedName>
        <fullName evidence="2">IS4 family transposase</fullName>
    </submittedName>
</protein>
<dbReference type="EMBL" id="AP018205">
    <property type="protein sequence ID" value="BAY59656.1"/>
    <property type="molecule type" value="Genomic_DNA"/>
</dbReference>
<dbReference type="Pfam" id="PF13546">
    <property type="entry name" value="DDE_5"/>
    <property type="match status" value="1"/>
</dbReference>
<reference evidence="2 4" key="1">
    <citation type="submission" date="2017-06" db="EMBL/GenBank/DDBJ databases">
        <title>Genome sequencing of cyanobaciteial culture collection at National Institute for Environmental Studies (NIES).</title>
        <authorList>
            <person name="Hirose Y."/>
            <person name="Shimura Y."/>
            <person name="Fujisawa T."/>
            <person name="Nakamura Y."/>
            <person name="Kawachi M."/>
        </authorList>
    </citation>
    <scope>NUCLEOTIDE SEQUENCE [LARGE SCALE GENOMIC DNA]</scope>
    <source>
        <strain evidence="2 4">NIES-2135</strain>
        <plasmid evidence="4">Plasmid Plasmid2 dna</plasmid>
        <plasmid evidence="3">plasmid2</plasmid>
    </source>
</reference>
<dbReference type="NCBIfam" id="NF033540">
    <property type="entry name" value="transpos_IS701"/>
    <property type="match status" value="1"/>
</dbReference>
<feature type="domain" description="Transposase IS701-like DDE" evidence="1">
    <location>
        <begin position="32"/>
        <end position="244"/>
    </location>
</feature>
<dbReference type="EMBL" id="AP018203">
    <property type="protein sequence ID" value="BAY54567.1"/>
    <property type="molecule type" value="Genomic_DNA"/>
</dbReference>
<dbReference type="Proteomes" id="UP000217895">
    <property type="component" value="Plasmid Plasmid2 dna"/>
</dbReference>
<dbReference type="PANTHER" id="PTHR33627">
    <property type="entry name" value="TRANSPOSASE"/>
    <property type="match status" value="1"/>
</dbReference>
<dbReference type="InterPro" id="IPR012337">
    <property type="entry name" value="RNaseH-like_sf"/>
</dbReference>